<gene>
    <name evidence="1" type="ORF">TNCV_3530751</name>
</gene>
<organism evidence="1 2">
    <name type="scientific">Trichonephila clavipes</name>
    <name type="common">Golden silk orbweaver</name>
    <name type="synonym">Nephila clavipes</name>
    <dbReference type="NCBI Taxonomy" id="2585209"/>
    <lineage>
        <taxon>Eukaryota</taxon>
        <taxon>Metazoa</taxon>
        <taxon>Ecdysozoa</taxon>
        <taxon>Arthropoda</taxon>
        <taxon>Chelicerata</taxon>
        <taxon>Arachnida</taxon>
        <taxon>Araneae</taxon>
        <taxon>Araneomorphae</taxon>
        <taxon>Entelegynae</taxon>
        <taxon>Araneoidea</taxon>
        <taxon>Nephilidae</taxon>
        <taxon>Trichonephila</taxon>
    </lineage>
</organism>
<evidence type="ECO:0000313" key="2">
    <source>
        <dbReference type="Proteomes" id="UP000887159"/>
    </source>
</evidence>
<protein>
    <submittedName>
        <fullName evidence="1">Uncharacterized protein</fullName>
    </submittedName>
</protein>
<sequence>MHRSAASVEKAFPVAQRVTNPEAPSAVVLDAAVPDATEGKSKRTSLPEAAPPNSVLFSDLLSARRAFRHGRGLDAGHCADSSDGPIYSPPVRISCLRITPDDTKPLLSASQSRDLC</sequence>
<reference evidence="1" key="1">
    <citation type="submission" date="2020-08" db="EMBL/GenBank/DDBJ databases">
        <title>Multicomponent nature underlies the extraordinary mechanical properties of spider dragline silk.</title>
        <authorList>
            <person name="Kono N."/>
            <person name="Nakamura H."/>
            <person name="Mori M."/>
            <person name="Yoshida Y."/>
            <person name="Ohtoshi R."/>
            <person name="Malay A.D."/>
            <person name="Moran D.A.P."/>
            <person name="Tomita M."/>
            <person name="Numata K."/>
            <person name="Arakawa K."/>
        </authorList>
    </citation>
    <scope>NUCLEOTIDE SEQUENCE</scope>
</reference>
<keyword evidence="2" id="KW-1185">Reference proteome</keyword>
<dbReference type="Proteomes" id="UP000887159">
    <property type="component" value="Unassembled WGS sequence"/>
</dbReference>
<accession>A0A8X6SXB5</accession>
<dbReference type="EMBL" id="BMAU01021337">
    <property type="protein sequence ID" value="GFY16071.1"/>
    <property type="molecule type" value="Genomic_DNA"/>
</dbReference>
<evidence type="ECO:0000313" key="1">
    <source>
        <dbReference type="EMBL" id="GFY16071.1"/>
    </source>
</evidence>
<proteinExistence type="predicted"/>
<comment type="caution">
    <text evidence="1">The sequence shown here is derived from an EMBL/GenBank/DDBJ whole genome shotgun (WGS) entry which is preliminary data.</text>
</comment>
<dbReference type="AlphaFoldDB" id="A0A8X6SXB5"/>
<name>A0A8X6SXB5_TRICX</name>